<sequence length="259" mass="28288">MNRSNFNQTGGYPLKTERLQELQTAYSIFNALGALAGNLTIISGCAVAGSDVGDGYVYINGELLEFKGGAFDENSTVIIIEEAVNRAFKNGVVKQVHTIRYATFGTNPETSWPWADFYRCDTLKSIQSRLLPPGTNPQLYCGSVEDIPQGWHLCDGLDGRPNLKGQFIAGYDPDDPDYNAIGNTGGTKKVTLLGINMPALKFTYSKIVQIGKSVLQYDAVGDKEGASYQDADTNTIGNSTPFDIRPTYYTLAYIIYQGN</sequence>
<dbReference type="SUPFAM" id="SSF88874">
    <property type="entry name" value="Receptor-binding domain of short tail fibre protein gp12"/>
    <property type="match status" value="1"/>
</dbReference>
<name>A0ABQ1HP69_9FLAO</name>
<comment type="caution">
    <text evidence="1">The sequence shown here is derived from an EMBL/GenBank/DDBJ whole genome shotgun (WGS) entry which is preliminary data.</text>
</comment>
<reference evidence="2" key="1">
    <citation type="journal article" date="2019" name="Int. J. Syst. Evol. Microbiol.">
        <title>The Global Catalogue of Microorganisms (GCM) 10K type strain sequencing project: providing services to taxonomists for standard genome sequencing and annotation.</title>
        <authorList>
            <consortium name="The Broad Institute Genomics Platform"/>
            <consortium name="The Broad Institute Genome Sequencing Center for Infectious Disease"/>
            <person name="Wu L."/>
            <person name="Ma J."/>
        </authorList>
    </citation>
    <scope>NUCLEOTIDE SEQUENCE [LARGE SCALE GENOMIC DNA]</scope>
    <source>
        <strain evidence="2">CGMCC 1.12811</strain>
    </source>
</reference>
<organism evidence="1 2">
    <name type="scientific">Flavobacterium palustre</name>
    <dbReference type="NCBI Taxonomy" id="1476463"/>
    <lineage>
        <taxon>Bacteria</taxon>
        <taxon>Pseudomonadati</taxon>
        <taxon>Bacteroidota</taxon>
        <taxon>Flavobacteriia</taxon>
        <taxon>Flavobacteriales</taxon>
        <taxon>Flavobacteriaceae</taxon>
        <taxon>Flavobacterium</taxon>
    </lineage>
</organism>
<dbReference type="CDD" id="cd22641">
    <property type="entry name" value="C24-like"/>
    <property type="match status" value="1"/>
</dbReference>
<dbReference type="Proteomes" id="UP000658793">
    <property type="component" value="Unassembled WGS sequence"/>
</dbReference>
<accession>A0ABQ1HP69</accession>
<dbReference type="RefSeq" id="WP_188494899.1">
    <property type="nucleotide sequence ID" value="NZ_BMGA01000008.1"/>
</dbReference>
<evidence type="ECO:0000313" key="1">
    <source>
        <dbReference type="EMBL" id="GGA84772.1"/>
    </source>
</evidence>
<protein>
    <recommendedName>
        <fullName evidence="3">Phage tail collar domain-containing protein</fullName>
    </recommendedName>
</protein>
<proteinExistence type="predicted"/>
<gene>
    <name evidence="1" type="ORF">GCM10008015_26940</name>
</gene>
<evidence type="ECO:0000313" key="2">
    <source>
        <dbReference type="Proteomes" id="UP000658793"/>
    </source>
</evidence>
<evidence type="ECO:0008006" key="3">
    <source>
        <dbReference type="Google" id="ProtNLM"/>
    </source>
</evidence>
<dbReference type="EMBL" id="BMGA01000008">
    <property type="protein sequence ID" value="GGA84772.1"/>
    <property type="molecule type" value="Genomic_DNA"/>
</dbReference>
<keyword evidence="2" id="KW-1185">Reference proteome</keyword>